<dbReference type="PANTHER" id="PTHR39179">
    <property type="entry name" value="SPORE COAT PROTEIN I"/>
    <property type="match status" value="1"/>
</dbReference>
<proteinExistence type="predicted"/>
<dbReference type="InterPro" id="IPR014255">
    <property type="entry name" value="Spore_coat_CotS"/>
</dbReference>
<name>A0ABS4EZW0_9CLOT</name>
<dbReference type="InterPro" id="IPR047175">
    <property type="entry name" value="CotS-like"/>
</dbReference>
<dbReference type="Proteomes" id="UP000783390">
    <property type="component" value="Unassembled WGS sequence"/>
</dbReference>
<reference evidence="2 3" key="1">
    <citation type="submission" date="2021-03" db="EMBL/GenBank/DDBJ databases">
        <title>Genomic Encyclopedia of Type Strains, Phase IV (KMG-IV): sequencing the most valuable type-strain genomes for metagenomic binning, comparative biology and taxonomic classification.</title>
        <authorList>
            <person name="Goeker M."/>
        </authorList>
    </citation>
    <scope>NUCLEOTIDE SEQUENCE [LARGE SCALE GENOMIC DNA]</scope>
    <source>
        <strain evidence="2 3">DSM 3984</strain>
    </source>
</reference>
<dbReference type="SUPFAM" id="SSF56112">
    <property type="entry name" value="Protein kinase-like (PK-like)"/>
    <property type="match status" value="1"/>
</dbReference>
<dbReference type="Gene3D" id="3.30.200.20">
    <property type="entry name" value="Phosphorylase Kinase, domain 1"/>
    <property type="match status" value="1"/>
</dbReference>
<dbReference type="NCBIfam" id="TIGR02906">
    <property type="entry name" value="spore_CotS"/>
    <property type="match status" value="1"/>
</dbReference>
<accession>A0ABS4EZW0</accession>
<dbReference type="RefSeq" id="WP_234925777.1">
    <property type="nucleotide sequence ID" value="NZ_JAGGJZ010000002.1"/>
</dbReference>
<gene>
    <name evidence="2" type="ORF">J2Z53_001124</name>
</gene>
<dbReference type="Pfam" id="PF01636">
    <property type="entry name" value="APH"/>
    <property type="match status" value="1"/>
</dbReference>
<keyword evidence="2" id="KW-0946">Virion</keyword>
<feature type="domain" description="Aminoglycoside phosphotransferase" evidence="1">
    <location>
        <begin position="47"/>
        <end position="260"/>
    </location>
</feature>
<sequence length="354" mass="42101">MIKNKNTKNFNIFSEENIKKFILIHYGLEKSSVSMVKFKNTDKQRAVYKVHYKDKYYCLKKVYFDEQNLLFVYSALEWLSKNGIKTPTFLNSLSGNKFVKFNDMYFVLTIWIDGIKCDFDNLDHIITSIKQLAGIHSCSKNFSPIEGSYMRIGFSDYYISILKHFNQLLTCYNTAFKIKDKFSNEYINNFDDNLELAKWSLYLSSNIDNKELSSSLCHGDYVNKNIIFDLNSKIWAIDLDKCKIDYSAHDLGYFLRRLLKRGNTKFDVELTLDILRTYNEISPLTPSDIRYVLAYICFPQKFWKLSRDYYNNINKCNKESFLHLLKKSNEKTYFQLKFIEEIYLRIKSEYSFNL</sequence>
<organism evidence="2 3">
    <name type="scientific">Clostridium moniliforme</name>
    <dbReference type="NCBI Taxonomy" id="39489"/>
    <lineage>
        <taxon>Bacteria</taxon>
        <taxon>Bacillati</taxon>
        <taxon>Bacillota</taxon>
        <taxon>Clostridia</taxon>
        <taxon>Eubacteriales</taxon>
        <taxon>Clostridiaceae</taxon>
        <taxon>Clostridium</taxon>
    </lineage>
</organism>
<keyword evidence="3" id="KW-1185">Reference proteome</keyword>
<keyword evidence="2" id="KW-0167">Capsid protein</keyword>
<dbReference type="EMBL" id="JAGGJZ010000002">
    <property type="protein sequence ID" value="MBP1889543.1"/>
    <property type="molecule type" value="Genomic_DNA"/>
</dbReference>
<evidence type="ECO:0000259" key="1">
    <source>
        <dbReference type="Pfam" id="PF01636"/>
    </source>
</evidence>
<dbReference type="InterPro" id="IPR011009">
    <property type="entry name" value="Kinase-like_dom_sf"/>
</dbReference>
<dbReference type="InterPro" id="IPR002575">
    <property type="entry name" value="Aminoglycoside_PTrfase"/>
</dbReference>
<evidence type="ECO:0000313" key="3">
    <source>
        <dbReference type="Proteomes" id="UP000783390"/>
    </source>
</evidence>
<dbReference type="Gene3D" id="3.90.1200.10">
    <property type="match status" value="1"/>
</dbReference>
<dbReference type="PANTHER" id="PTHR39179:SF1">
    <property type="entry name" value="SPORE COAT PROTEIN I"/>
    <property type="match status" value="1"/>
</dbReference>
<evidence type="ECO:0000313" key="2">
    <source>
        <dbReference type="EMBL" id="MBP1889543.1"/>
    </source>
</evidence>
<protein>
    <submittedName>
        <fullName evidence="2">CotS family spore coat protein</fullName>
    </submittedName>
</protein>
<comment type="caution">
    <text evidence="2">The sequence shown here is derived from an EMBL/GenBank/DDBJ whole genome shotgun (WGS) entry which is preliminary data.</text>
</comment>